<dbReference type="InterPro" id="IPR036291">
    <property type="entry name" value="NAD(P)-bd_dom_sf"/>
</dbReference>
<evidence type="ECO:0000259" key="2">
    <source>
        <dbReference type="SMART" id="SM00829"/>
    </source>
</evidence>
<evidence type="ECO:0000256" key="1">
    <source>
        <dbReference type="ARBA" id="ARBA00023002"/>
    </source>
</evidence>
<dbReference type="SMART" id="SM00829">
    <property type="entry name" value="PKS_ER"/>
    <property type="match status" value="1"/>
</dbReference>
<accession>A0ABQ3MTL6</accession>
<dbReference type="InterPro" id="IPR041694">
    <property type="entry name" value="ADH_N_2"/>
</dbReference>
<gene>
    <name evidence="3" type="ORF">GCM10017774_64480</name>
</gene>
<comment type="caution">
    <text evidence="3">The sequence shown here is derived from an EMBL/GenBank/DDBJ whole genome shotgun (WGS) entry which is preliminary data.</text>
</comment>
<dbReference type="Proteomes" id="UP000605568">
    <property type="component" value="Unassembled WGS sequence"/>
</dbReference>
<dbReference type="PANTHER" id="PTHR43205">
    <property type="entry name" value="PROSTAGLANDIN REDUCTASE"/>
    <property type="match status" value="1"/>
</dbReference>
<feature type="domain" description="Enoyl reductase (ER)" evidence="2">
    <location>
        <begin position="21"/>
        <end position="337"/>
    </location>
</feature>
<dbReference type="InterPro" id="IPR045010">
    <property type="entry name" value="MDR_fam"/>
</dbReference>
<dbReference type="EMBL" id="BNAR01000012">
    <property type="protein sequence ID" value="GHH52490.1"/>
    <property type="molecule type" value="Genomic_DNA"/>
</dbReference>
<dbReference type="PANTHER" id="PTHR43205:SF7">
    <property type="entry name" value="PROSTAGLANDIN REDUCTASE 1"/>
    <property type="match status" value="1"/>
</dbReference>
<evidence type="ECO:0000313" key="4">
    <source>
        <dbReference type="Proteomes" id="UP000605568"/>
    </source>
</evidence>
<reference evidence="4" key="1">
    <citation type="journal article" date="2019" name="Int. J. Syst. Evol. Microbiol.">
        <title>The Global Catalogue of Microorganisms (GCM) 10K type strain sequencing project: providing services to taxonomists for standard genome sequencing and annotation.</title>
        <authorList>
            <consortium name="The Broad Institute Genomics Platform"/>
            <consortium name="The Broad Institute Genome Sequencing Center for Infectious Disease"/>
            <person name="Wu L."/>
            <person name="Ma J."/>
        </authorList>
    </citation>
    <scope>NUCLEOTIDE SEQUENCE [LARGE SCALE GENOMIC DNA]</scope>
    <source>
        <strain evidence="4">CGMCC 4.7367</strain>
    </source>
</reference>
<dbReference type="InterPro" id="IPR011032">
    <property type="entry name" value="GroES-like_sf"/>
</dbReference>
<dbReference type="InterPro" id="IPR020843">
    <property type="entry name" value="ER"/>
</dbReference>
<dbReference type="Pfam" id="PF00107">
    <property type="entry name" value="ADH_zinc_N"/>
    <property type="match status" value="1"/>
</dbReference>
<dbReference type="CDD" id="cd05288">
    <property type="entry name" value="PGDH"/>
    <property type="match status" value="1"/>
</dbReference>
<evidence type="ECO:0000313" key="3">
    <source>
        <dbReference type="EMBL" id="GHH52490.1"/>
    </source>
</evidence>
<protein>
    <submittedName>
        <fullName evidence="3">NADP-dependent oxidoreductase</fullName>
    </submittedName>
</protein>
<dbReference type="RefSeq" id="WP_191303128.1">
    <property type="nucleotide sequence ID" value="NZ_BNAR01000012.1"/>
</dbReference>
<dbReference type="SUPFAM" id="SSF51735">
    <property type="entry name" value="NAD(P)-binding Rossmann-fold domains"/>
    <property type="match status" value="1"/>
</dbReference>
<dbReference type="Gene3D" id="3.40.50.720">
    <property type="entry name" value="NAD(P)-binding Rossmann-like Domain"/>
    <property type="match status" value="1"/>
</dbReference>
<organism evidence="3 4">
    <name type="scientific">Lentzea cavernae</name>
    <dbReference type="NCBI Taxonomy" id="2020703"/>
    <lineage>
        <taxon>Bacteria</taxon>
        <taxon>Bacillati</taxon>
        <taxon>Actinomycetota</taxon>
        <taxon>Actinomycetes</taxon>
        <taxon>Pseudonocardiales</taxon>
        <taxon>Pseudonocardiaceae</taxon>
        <taxon>Lentzea</taxon>
    </lineage>
</organism>
<sequence length="339" mass="36150">MTDYTIPATGKEVRLASFPDGDVRAENFTVAEVDVVEPGAGEVLVRNEWQSLGTGARELLVQDTNVPLPTFKIGEPMWGRMVGTVVRSNSPLLAVGDLVENFYGWREYATGPAESFFKRDRDQLPSGEYFLSNGPTAWLGMSDMAGVGEGDVVFVSGASSGVGSMAGLIAKARGAKKVIGSAGSKAKVDYLVNELGFDAAFDYHDGPVLDQLAALAPEGITVFFDNVGGEQFEAAVLLAAPFARFALCGALSGQLGVGDGAQPRLNLLAAIPKQLQLRPFACYHTPEQLDGWNKQFGQWLSEGRISFPHTVVEGGVAALPETFVALLNRKYSGTTVIRL</sequence>
<proteinExistence type="predicted"/>
<keyword evidence="1" id="KW-0560">Oxidoreductase</keyword>
<name>A0ABQ3MTL6_9PSEU</name>
<dbReference type="SUPFAM" id="SSF50129">
    <property type="entry name" value="GroES-like"/>
    <property type="match status" value="1"/>
</dbReference>
<dbReference type="Pfam" id="PF16884">
    <property type="entry name" value="ADH_N_2"/>
    <property type="match status" value="1"/>
</dbReference>
<keyword evidence="4" id="KW-1185">Reference proteome</keyword>
<dbReference type="InterPro" id="IPR013149">
    <property type="entry name" value="ADH-like_C"/>
</dbReference>
<dbReference type="Gene3D" id="3.90.180.10">
    <property type="entry name" value="Medium-chain alcohol dehydrogenases, catalytic domain"/>
    <property type="match status" value="1"/>
</dbReference>